<evidence type="ECO:0000313" key="3">
    <source>
        <dbReference type="Proteomes" id="UP000886998"/>
    </source>
</evidence>
<comment type="caution">
    <text evidence="2">The sequence shown here is derived from an EMBL/GenBank/DDBJ whole genome shotgun (WGS) entry which is preliminary data.</text>
</comment>
<sequence length="143" mass="15726">MNSHDKLEAICIDAWKNGIHFKLVGLYNPPNNVLDLERIVGINSHRNTIIVGDFNAHSTRCGYSNTSVTGKAVDELLDNSSVTRIPAKPTFLSYGDHSSTPGLALTHANLSHRSELSLKDPVDGSGHHLMYLQVHNKIPHPKL</sequence>
<gene>
    <name evidence="2" type="primary">NCL1_25549</name>
    <name evidence="2" type="ORF">TNIN_330221</name>
</gene>
<protein>
    <recommendedName>
        <fullName evidence="1">Endonuclease/exonuclease/phosphatase domain-containing protein</fullName>
    </recommendedName>
</protein>
<feature type="domain" description="Endonuclease/exonuclease/phosphatase" evidence="1">
    <location>
        <begin position="23"/>
        <end position="128"/>
    </location>
</feature>
<dbReference type="OrthoDB" id="415822at2759"/>
<organism evidence="2 3">
    <name type="scientific">Trichonephila inaurata madagascariensis</name>
    <dbReference type="NCBI Taxonomy" id="2747483"/>
    <lineage>
        <taxon>Eukaryota</taxon>
        <taxon>Metazoa</taxon>
        <taxon>Ecdysozoa</taxon>
        <taxon>Arthropoda</taxon>
        <taxon>Chelicerata</taxon>
        <taxon>Arachnida</taxon>
        <taxon>Araneae</taxon>
        <taxon>Araneomorphae</taxon>
        <taxon>Entelegynae</taxon>
        <taxon>Araneoidea</taxon>
        <taxon>Nephilidae</taxon>
        <taxon>Trichonephila</taxon>
        <taxon>Trichonephila inaurata</taxon>
    </lineage>
</organism>
<proteinExistence type="predicted"/>
<accession>A0A8X7CUV8</accession>
<keyword evidence="3" id="KW-1185">Reference proteome</keyword>
<dbReference type="SUPFAM" id="SSF56219">
    <property type="entry name" value="DNase I-like"/>
    <property type="match status" value="1"/>
</dbReference>
<evidence type="ECO:0000259" key="1">
    <source>
        <dbReference type="Pfam" id="PF14529"/>
    </source>
</evidence>
<dbReference type="Gene3D" id="3.60.10.10">
    <property type="entry name" value="Endonuclease/exonuclease/phosphatase"/>
    <property type="match status" value="1"/>
</dbReference>
<dbReference type="AlphaFoldDB" id="A0A8X7CUV8"/>
<dbReference type="InterPro" id="IPR005135">
    <property type="entry name" value="Endo/exonuclease/phosphatase"/>
</dbReference>
<dbReference type="GO" id="GO:0003824">
    <property type="term" value="F:catalytic activity"/>
    <property type="evidence" value="ECO:0007669"/>
    <property type="project" value="InterPro"/>
</dbReference>
<evidence type="ECO:0000313" key="2">
    <source>
        <dbReference type="EMBL" id="GFY79417.1"/>
    </source>
</evidence>
<dbReference type="Proteomes" id="UP000886998">
    <property type="component" value="Unassembled WGS sequence"/>
</dbReference>
<dbReference type="EMBL" id="BMAV01023562">
    <property type="protein sequence ID" value="GFY79417.1"/>
    <property type="molecule type" value="Genomic_DNA"/>
</dbReference>
<reference evidence="2" key="1">
    <citation type="submission" date="2020-08" db="EMBL/GenBank/DDBJ databases">
        <title>Multicomponent nature underlies the extraordinary mechanical properties of spider dragline silk.</title>
        <authorList>
            <person name="Kono N."/>
            <person name="Nakamura H."/>
            <person name="Mori M."/>
            <person name="Yoshida Y."/>
            <person name="Ohtoshi R."/>
            <person name="Malay A.D."/>
            <person name="Moran D.A.P."/>
            <person name="Tomita M."/>
            <person name="Numata K."/>
            <person name="Arakawa K."/>
        </authorList>
    </citation>
    <scope>NUCLEOTIDE SEQUENCE</scope>
</reference>
<dbReference type="Pfam" id="PF14529">
    <property type="entry name" value="Exo_endo_phos_2"/>
    <property type="match status" value="1"/>
</dbReference>
<name>A0A8X7CUV8_9ARAC</name>
<dbReference type="InterPro" id="IPR036691">
    <property type="entry name" value="Endo/exonu/phosph_ase_sf"/>
</dbReference>